<gene>
    <name evidence="6" type="ORF">FHX71_002899</name>
</gene>
<dbReference type="InterPro" id="IPR017871">
    <property type="entry name" value="ABC_transporter-like_CS"/>
</dbReference>
<reference evidence="6 7" key="1">
    <citation type="submission" date="2020-07" db="EMBL/GenBank/DDBJ databases">
        <title>Sequencing the genomes of 1000 actinobacteria strains.</title>
        <authorList>
            <person name="Klenk H.-P."/>
        </authorList>
    </citation>
    <scope>NUCLEOTIDE SEQUENCE [LARGE SCALE GENOMIC DNA]</scope>
    <source>
        <strain evidence="6 7">DSM 44121</strain>
    </source>
</reference>
<evidence type="ECO:0000256" key="4">
    <source>
        <dbReference type="SAM" id="Coils"/>
    </source>
</evidence>
<evidence type="ECO:0000256" key="3">
    <source>
        <dbReference type="ARBA" id="ARBA00022840"/>
    </source>
</evidence>
<keyword evidence="7" id="KW-1185">Reference proteome</keyword>
<comment type="caution">
    <text evidence="6">The sequence shown here is derived from an EMBL/GenBank/DDBJ whole genome shotgun (WGS) entry which is preliminary data.</text>
</comment>
<feature type="coiled-coil region" evidence="4">
    <location>
        <begin position="251"/>
        <end position="278"/>
    </location>
</feature>
<dbReference type="Pfam" id="PF00005">
    <property type="entry name" value="ABC_tran"/>
    <property type="match status" value="2"/>
</dbReference>
<protein>
    <submittedName>
        <fullName evidence="6">Macrolide transport system ATP-binding/permease protein</fullName>
    </submittedName>
</protein>
<keyword evidence="1" id="KW-0677">Repeat</keyword>
<dbReference type="Gene3D" id="3.40.50.300">
    <property type="entry name" value="P-loop containing nucleotide triphosphate hydrolases"/>
    <property type="match status" value="2"/>
</dbReference>
<keyword evidence="4" id="KW-0175">Coiled coil</keyword>
<evidence type="ECO:0000313" key="7">
    <source>
        <dbReference type="Proteomes" id="UP000540568"/>
    </source>
</evidence>
<organism evidence="6 7">
    <name type="scientific">Promicromonospora sukumoe</name>
    <dbReference type="NCBI Taxonomy" id="88382"/>
    <lineage>
        <taxon>Bacteria</taxon>
        <taxon>Bacillati</taxon>
        <taxon>Actinomycetota</taxon>
        <taxon>Actinomycetes</taxon>
        <taxon>Micrococcales</taxon>
        <taxon>Promicromonosporaceae</taxon>
        <taxon>Promicromonospora</taxon>
    </lineage>
</organism>
<dbReference type="EMBL" id="JACGWV010000001">
    <property type="protein sequence ID" value="MBA8808957.1"/>
    <property type="molecule type" value="Genomic_DNA"/>
</dbReference>
<dbReference type="InterPro" id="IPR027417">
    <property type="entry name" value="P-loop_NTPase"/>
</dbReference>
<sequence length="536" mass="57703">MSDSLALHDVTYVAGGRRILDGVSLRVGPGRRTGIIGENGTGKSTALRLLAGDLHPHGGHVERPADVGYLAQELPFVPDSTVGEVVDDALRPVRDALERLGASAEHLAGVPAHAADHETASAAYAERLAQAQRTDAWDADRRAAQVLRALGLDTIPADRTLRTLSGGQRGRLALAALLLRQPAALVLDEPTNHLDEAAIAFLEEHLRAFPGVVVLASHDRALLDAVCTGLVDLDPAASGPVVFGGGYSAYADHKRAARQRWEQRYREDQEELERLALALIEVAPEHASDRVRRDSEKMGYGHRAGRVQNQVARRARDARRRLVERARTAVPAPPPPLRLSAPHVALPASEGPLAEMTDLEVPGRLRVARLMVDAGDKLLVTGPNGAGKSTLLGVLAGEVGFAGTLRRRPDAEIAYLRQDTELERPERTAEQTYRDTLGEEAAERTPLATLGLLAAREAGTPVGDLSVGQRRRLALALVLARPPHLLLLDEPANHLSPTLVDELEDAFGQAPGAVVVAGHDRLMRSRWQGRLFSLDQ</sequence>
<dbReference type="SUPFAM" id="SSF52540">
    <property type="entry name" value="P-loop containing nucleoside triphosphate hydrolases"/>
    <property type="match status" value="2"/>
</dbReference>
<dbReference type="AlphaFoldDB" id="A0A7W3J9V3"/>
<dbReference type="FunFam" id="3.40.50.300:FF:000011">
    <property type="entry name" value="Putative ABC transporter ATP-binding component"/>
    <property type="match status" value="1"/>
</dbReference>
<dbReference type="Proteomes" id="UP000540568">
    <property type="component" value="Unassembled WGS sequence"/>
</dbReference>
<keyword evidence="2" id="KW-0547">Nucleotide-binding</keyword>
<dbReference type="GO" id="GO:0005524">
    <property type="term" value="F:ATP binding"/>
    <property type="evidence" value="ECO:0007669"/>
    <property type="project" value="UniProtKB-KW"/>
</dbReference>
<dbReference type="RefSeq" id="WP_312877049.1">
    <property type="nucleotide sequence ID" value="NZ_BAAATF010000003.1"/>
</dbReference>
<keyword evidence="3 6" id="KW-0067">ATP-binding</keyword>
<dbReference type="GO" id="GO:0016887">
    <property type="term" value="F:ATP hydrolysis activity"/>
    <property type="evidence" value="ECO:0007669"/>
    <property type="project" value="InterPro"/>
</dbReference>
<evidence type="ECO:0000256" key="2">
    <source>
        <dbReference type="ARBA" id="ARBA00022741"/>
    </source>
</evidence>
<evidence type="ECO:0000313" key="6">
    <source>
        <dbReference type="EMBL" id="MBA8808957.1"/>
    </source>
</evidence>
<dbReference type="InterPro" id="IPR003439">
    <property type="entry name" value="ABC_transporter-like_ATP-bd"/>
</dbReference>
<proteinExistence type="predicted"/>
<dbReference type="InterPro" id="IPR003593">
    <property type="entry name" value="AAA+_ATPase"/>
</dbReference>
<feature type="domain" description="ABC transporter" evidence="5">
    <location>
        <begin position="5"/>
        <end position="263"/>
    </location>
</feature>
<dbReference type="PROSITE" id="PS00211">
    <property type="entry name" value="ABC_TRANSPORTER_1"/>
    <property type="match status" value="1"/>
</dbReference>
<dbReference type="PANTHER" id="PTHR19211:SF14">
    <property type="entry name" value="ATP-BINDING CASSETTE SUB-FAMILY F MEMBER 1"/>
    <property type="match status" value="1"/>
</dbReference>
<accession>A0A7W3J9V3</accession>
<dbReference type="PROSITE" id="PS50893">
    <property type="entry name" value="ABC_TRANSPORTER_2"/>
    <property type="match status" value="1"/>
</dbReference>
<dbReference type="PANTHER" id="PTHR19211">
    <property type="entry name" value="ATP-BINDING TRANSPORT PROTEIN-RELATED"/>
    <property type="match status" value="1"/>
</dbReference>
<dbReference type="SMART" id="SM00382">
    <property type="entry name" value="AAA"/>
    <property type="match status" value="2"/>
</dbReference>
<name>A0A7W3J9V3_9MICO</name>
<dbReference type="InterPro" id="IPR050611">
    <property type="entry name" value="ABCF"/>
</dbReference>
<evidence type="ECO:0000259" key="5">
    <source>
        <dbReference type="PROSITE" id="PS50893"/>
    </source>
</evidence>
<evidence type="ECO:0000256" key="1">
    <source>
        <dbReference type="ARBA" id="ARBA00022737"/>
    </source>
</evidence>